<organism evidence="3 4">
    <name type="scientific">Steccherinum ochraceum</name>
    <dbReference type="NCBI Taxonomy" id="92696"/>
    <lineage>
        <taxon>Eukaryota</taxon>
        <taxon>Fungi</taxon>
        <taxon>Dikarya</taxon>
        <taxon>Basidiomycota</taxon>
        <taxon>Agaricomycotina</taxon>
        <taxon>Agaricomycetes</taxon>
        <taxon>Polyporales</taxon>
        <taxon>Steccherinaceae</taxon>
        <taxon>Steccherinum</taxon>
    </lineage>
</organism>
<feature type="compositionally biased region" description="Basic and acidic residues" evidence="1">
    <location>
        <begin position="318"/>
        <end position="334"/>
    </location>
</feature>
<gene>
    <name evidence="3" type="ORF">EIP91_004950</name>
</gene>
<dbReference type="Proteomes" id="UP000292702">
    <property type="component" value="Unassembled WGS sequence"/>
</dbReference>
<dbReference type="Pfam" id="PF06911">
    <property type="entry name" value="Senescence"/>
    <property type="match status" value="1"/>
</dbReference>
<evidence type="ECO:0000256" key="1">
    <source>
        <dbReference type="SAM" id="MobiDB-lite"/>
    </source>
</evidence>
<comment type="caution">
    <text evidence="3">The sequence shown here is derived from an EMBL/GenBank/DDBJ whole genome shotgun (WGS) entry which is preliminary data.</text>
</comment>
<dbReference type="InterPro" id="IPR009686">
    <property type="entry name" value="Senescence/spartin_C"/>
</dbReference>
<evidence type="ECO:0000313" key="3">
    <source>
        <dbReference type="EMBL" id="TCD63799.1"/>
    </source>
</evidence>
<evidence type="ECO:0000259" key="2">
    <source>
        <dbReference type="Pfam" id="PF06911"/>
    </source>
</evidence>
<accession>A0A4R0RG99</accession>
<reference evidence="3 4" key="1">
    <citation type="submission" date="2018-11" db="EMBL/GenBank/DDBJ databases">
        <title>Genome assembly of Steccherinum ochraceum LE-BIN_3174, the white-rot fungus of the Steccherinaceae family (The Residual Polyporoid clade, Polyporales, Basidiomycota).</title>
        <authorList>
            <person name="Fedorova T.V."/>
            <person name="Glazunova O.A."/>
            <person name="Landesman E.O."/>
            <person name="Moiseenko K.V."/>
            <person name="Psurtseva N.V."/>
            <person name="Savinova O.S."/>
            <person name="Shakhova N.V."/>
            <person name="Tyazhelova T.V."/>
            <person name="Vasina D.V."/>
        </authorList>
    </citation>
    <scope>NUCLEOTIDE SEQUENCE [LARGE SCALE GENOMIC DNA]</scope>
    <source>
        <strain evidence="3 4">LE-BIN_3174</strain>
    </source>
</reference>
<name>A0A4R0RG99_9APHY</name>
<dbReference type="AlphaFoldDB" id="A0A4R0RG99"/>
<protein>
    <recommendedName>
        <fullName evidence="2">Senescence domain-containing protein</fullName>
    </recommendedName>
</protein>
<keyword evidence="4" id="KW-1185">Reference proteome</keyword>
<evidence type="ECO:0000313" key="4">
    <source>
        <dbReference type="Proteomes" id="UP000292702"/>
    </source>
</evidence>
<sequence length="346" mass="35145">MSSQPAAVTIPGVTAIHVVGKSEVELGSGDLTLIALSPPPHKGSTSPTSDDGTNPVLALAIGKAAFPLFKSTDFGTLAGDERVYLFSPQVGEKVGYVKVTLPEGVKEEGSEFASLQEQFEKILIDYGLLKDGIAAAGDEIGRGVKESAGSAATKIRGGTAVYLAENPPTQHPATFTQGTHNVTASSESAANSLFSMASKAAGAVGNAASSAGAWVASNTVPTTHENTETLHHAGDAYNASTGGIGSGVSTLKDSVAEATGQIVENEWGREARDVGGNLAGSAGSLSGAAGQTAAIVSGATIVKGGVKGAVETVEMEDLQQKEEDVKRASDEEPPRQVSGQWQDVPM</sequence>
<feature type="compositionally biased region" description="Polar residues" evidence="1">
    <location>
        <begin position="337"/>
        <end position="346"/>
    </location>
</feature>
<dbReference type="OrthoDB" id="2745718at2759"/>
<dbReference type="EMBL" id="RWJN01000275">
    <property type="protein sequence ID" value="TCD63799.1"/>
    <property type="molecule type" value="Genomic_DNA"/>
</dbReference>
<proteinExistence type="predicted"/>
<feature type="region of interest" description="Disordered" evidence="1">
    <location>
        <begin position="317"/>
        <end position="346"/>
    </location>
</feature>
<feature type="domain" description="Senescence" evidence="2">
    <location>
        <begin position="132"/>
        <end position="305"/>
    </location>
</feature>